<evidence type="ECO:0000259" key="6">
    <source>
        <dbReference type="PROSITE" id="PS51136"/>
    </source>
</evidence>
<feature type="compositionally biased region" description="Basic and acidic residues" evidence="5">
    <location>
        <begin position="599"/>
        <end position="610"/>
    </location>
</feature>
<evidence type="ECO:0000313" key="7">
    <source>
        <dbReference type="EMBL" id="OMH83220.1"/>
    </source>
</evidence>
<evidence type="ECO:0000256" key="1">
    <source>
        <dbReference type="ARBA" id="ARBA00004123"/>
    </source>
</evidence>
<evidence type="ECO:0000256" key="3">
    <source>
        <dbReference type="PROSITE-ProRule" id="PRU00475"/>
    </source>
</evidence>
<feature type="region of interest" description="Disordered" evidence="5">
    <location>
        <begin position="798"/>
        <end position="825"/>
    </location>
</feature>
<dbReference type="PROSITE" id="PS51136">
    <property type="entry name" value="WAC"/>
    <property type="match status" value="1"/>
</dbReference>
<dbReference type="Pfam" id="PF10537">
    <property type="entry name" value="WAC_Acf1_DNA_bd"/>
    <property type="match status" value="1"/>
</dbReference>
<comment type="subcellular location">
    <subcellularLocation>
        <location evidence="1 3">Nucleus</location>
    </subcellularLocation>
</comment>
<reference evidence="8" key="1">
    <citation type="submission" date="2017-01" db="EMBL/GenBank/DDBJ databases">
        <authorList>
            <person name="Wang Y."/>
            <person name="White M."/>
            <person name="Kvist S."/>
            <person name="Moncalvo J.-M."/>
        </authorList>
    </citation>
    <scope>NUCLEOTIDE SEQUENCE [LARGE SCALE GENOMIC DNA]</scope>
    <source>
        <strain evidence="8">COL-18-3</strain>
    </source>
</reference>
<feature type="domain" description="WAC" evidence="6">
    <location>
        <begin position="1"/>
        <end position="104"/>
    </location>
</feature>
<comment type="caution">
    <text evidence="7">The sequence shown here is derived from an EMBL/GenBank/DDBJ whole genome shotgun (WGS) entry which is preliminary data.</text>
</comment>
<feature type="coiled-coil region" evidence="4">
    <location>
        <begin position="225"/>
        <end position="252"/>
    </location>
</feature>
<sequence length="1231" mass="138137">MQQYLKPVWECEVTGKDGLTYEEALTNEIMARREQKAKIRAQDKEDKDKAKGVSGQVAGVDEKLTASTGTAKVEPVGEMSMGFLRGVVEYAHNFKKTRQTESSKDNGGTKRSMRLDFFSRRSAAGGAGGSEEKRVMEEEELKNQKYIVRIIDSKTGKLGNERIVLASQISRSNDVYSVKAIRTLVKLVSYKDGHVYHSHLARERLRKMFGLKLEEELSTEEPVQDEASEAELERILNKIKKDEERIANDEQLIEVTAKSRKPEEKRIDKRQEKSGEKKHKEKVMEKIVVPLGKKQMEKFGLIKDEKMAKSKEKTGLLALVTKQPEATGTSKVGKQSNGTKPIAMSKEQQLRRELMGIKKFPIGDIRALEYKHIIEEKGILNKIEKLWNKKHQPTQVDKKGTVSNKRKLVITESGRLEMVRDTSEEEKTRSDVAETEVEKIVQWPQPQVKWRIKLEFVDQMMQTYVFYAWMAKPLKLGSFSLDSYETMLGHGLCVPLGREDCISMLPNCNLFNMCIISLLNCISTKLEEEAEGYEKTITEEDLAKLLGIDGDEQRAEDNTEVQTNGGGNNISDETEYNELMDDSSLSDVSSMFGDDESDTEHQTESDDNTRPAKAYPKRTTRNSTRTNIAPTTKPNYDNIWYTTDSEFTLQSCVAGEKGKTKVTIDLLHLHTNSDKLNLAATLAQKWAHCVATVESVSWIYMFVGYLLENAEHINAIDFLRTLVLSDWKPLTLRNLIYTRFGLKERLATIAEMQNVAVTCDLIREYIDACNAEAAILNAEVTEFRRELKSATELLAELEAPDSSSETKTVSSGGTDSSVKATTTATTTATTNVNATSKKYVDTHYEKRKLMSSIHKLTKAISYNLKQLAKLQVNRLAELGVDRFGTKYYYIDQVGSAQCAGRLFVRPTAFITSTDSTLPSFVYRYYYTELGPKWSSSCATPTSFGTQSTSHQDDYSWPHYSTVEELDHLIAWLDNRGTSEAELLENLNNLYKNITMSMRRSKSYSAEHYQKTISYLSSLDEEQDFDSFFSPPSRSAAASKNKPSDPSMPHKINYFNPITKSSWSALSIYAPHLLFPIFIDSKLTDSPLSESRSAFGYYTETTCNAFYKPSPPLSNLQTCAGANGFNSGTDTSSGSSSSSVDVFIFNEPIQTSYGKLLPTSLLYETPSTASDEHGSSANVHGVADNGGDNKHLSENGSRPSTPSRGMVNGANTRHAANKKLRSSLCVESYLKY</sequence>
<dbReference type="GO" id="GO:0005634">
    <property type="term" value="C:nucleus"/>
    <property type="evidence" value="ECO:0007669"/>
    <property type="project" value="UniProtKB-SubCell"/>
</dbReference>
<feature type="compositionally biased region" description="Polar residues" evidence="5">
    <location>
        <begin position="801"/>
        <end position="815"/>
    </location>
</feature>
<feature type="coiled-coil region" evidence="4">
    <location>
        <begin position="766"/>
        <end position="793"/>
    </location>
</feature>
<dbReference type="AlphaFoldDB" id="A0A1R1PQH5"/>
<dbReference type="PANTHER" id="PTHR32075">
    <property type="entry name" value="ISWI CHROMATIN-REMODELING COMPLEX SUBUNIT YPL216W-RELATED"/>
    <property type="match status" value="1"/>
</dbReference>
<dbReference type="Proteomes" id="UP000188320">
    <property type="component" value="Unassembled WGS sequence"/>
</dbReference>
<protein>
    <recommendedName>
        <fullName evidence="6">WAC domain-containing protein</fullName>
    </recommendedName>
</protein>
<keyword evidence="2 3" id="KW-0539">Nucleus</keyword>
<evidence type="ECO:0000313" key="8">
    <source>
        <dbReference type="Proteomes" id="UP000188320"/>
    </source>
</evidence>
<dbReference type="GO" id="GO:0000781">
    <property type="term" value="C:chromosome, telomeric region"/>
    <property type="evidence" value="ECO:0007669"/>
    <property type="project" value="GOC"/>
</dbReference>
<organism evidence="7 8">
    <name type="scientific">Zancudomyces culisetae</name>
    <name type="common">Gut fungus</name>
    <name type="synonym">Smittium culisetae</name>
    <dbReference type="NCBI Taxonomy" id="1213189"/>
    <lineage>
        <taxon>Eukaryota</taxon>
        <taxon>Fungi</taxon>
        <taxon>Fungi incertae sedis</taxon>
        <taxon>Zoopagomycota</taxon>
        <taxon>Kickxellomycotina</taxon>
        <taxon>Harpellomycetes</taxon>
        <taxon>Harpellales</taxon>
        <taxon>Legeriomycetaceae</taxon>
        <taxon>Zancudomyces</taxon>
    </lineage>
</organism>
<feature type="compositionally biased region" description="Basic and acidic residues" evidence="5">
    <location>
        <begin position="260"/>
        <end position="275"/>
    </location>
</feature>
<feature type="region of interest" description="Disordered" evidence="5">
    <location>
        <begin position="1166"/>
        <end position="1213"/>
    </location>
</feature>
<feature type="compositionally biased region" description="Acidic residues" evidence="5">
    <location>
        <begin position="572"/>
        <end position="581"/>
    </location>
</feature>
<feature type="compositionally biased region" description="Low complexity" evidence="5">
    <location>
        <begin position="582"/>
        <end position="591"/>
    </location>
</feature>
<gene>
    <name evidence="7" type="ORF">AX774_g3277</name>
</gene>
<feature type="compositionally biased region" description="Polar residues" evidence="5">
    <location>
        <begin position="1193"/>
        <end position="1202"/>
    </location>
</feature>
<evidence type="ECO:0000256" key="2">
    <source>
        <dbReference type="ARBA" id="ARBA00023242"/>
    </source>
</evidence>
<dbReference type="EMBL" id="LSSK01000476">
    <property type="protein sequence ID" value="OMH83220.1"/>
    <property type="molecule type" value="Genomic_DNA"/>
</dbReference>
<dbReference type="InterPro" id="IPR028941">
    <property type="entry name" value="WHIM2_dom"/>
</dbReference>
<feature type="region of interest" description="Disordered" evidence="5">
    <location>
        <begin position="553"/>
        <end position="629"/>
    </location>
</feature>
<accession>A0A1R1PQH5</accession>
<feature type="compositionally biased region" description="Basic and acidic residues" evidence="5">
    <location>
        <begin position="35"/>
        <end position="51"/>
    </location>
</feature>
<dbReference type="PANTHER" id="PTHR32075:SF6">
    <property type="entry name" value="ISWI CHROMATIN-REMODELING COMPLEX SUBUNIT YPL216W-RELATED"/>
    <property type="match status" value="1"/>
</dbReference>
<dbReference type="InterPro" id="IPR013136">
    <property type="entry name" value="WSTF_Acf1_Cbp146"/>
</dbReference>
<dbReference type="OrthoDB" id="332390at2759"/>
<keyword evidence="4" id="KW-0175">Coiled coil</keyword>
<keyword evidence="8" id="KW-1185">Reference proteome</keyword>
<dbReference type="GO" id="GO:0031509">
    <property type="term" value="P:subtelomeric heterochromatin formation"/>
    <property type="evidence" value="ECO:0007669"/>
    <property type="project" value="TreeGrafter"/>
</dbReference>
<proteinExistence type="predicted"/>
<name>A0A1R1PQH5_ZANCU</name>
<feature type="region of interest" description="Disordered" evidence="5">
    <location>
        <begin position="257"/>
        <end position="281"/>
    </location>
</feature>
<evidence type="ECO:0000256" key="5">
    <source>
        <dbReference type="SAM" id="MobiDB-lite"/>
    </source>
</evidence>
<feature type="compositionally biased region" description="Low complexity" evidence="5">
    <location>
        <begin position="816"/>
        <end position="825"/>
    </location>
</feature>
<feature type="region of interest" description="Disordered" evidence="5">
    <location>
        <begin position="35"/>
        <end position="55"/>
    </location>
</feature>
<dbReference type="Pfam" id="PF15613">
    <property type="entry name" value="WSD"/>
    <property type="match status" value="1"/>
</dbReference>
<evidence type="ECO:0000256" key="4">
    <source>
        <dbReference type="SAM" id="Coils"/>
    </source>
</evidence>